<dbReference type="Gene3D" id="3.40.1350.10">
    <property type="match status" value="1"/>
</dbReference>
<evidence type="ECO:0000313" key="1">
    <source>
        <dbReference type="EMBL" id="SCX75271.1"/>
    </source>
</evidence>
<dbReference type="SUPFAM" id="SSF52980">
    <property type="entry name" value="Restriction endonuclease-like"/>
    <property type="match status" value="1"/>
</dbReference>
<organism evidence="1 2">
    <name type="scientific">Basfia succiniciproducens</name>
    <dbReference type="NCBI Taxonomy" id="653940"/>
    <lineage>
        <taxon>Bacteria</taxon>
        <taxon>Pseudomonadati</taxon>
        <taxon>Pseudomonadota</taxon>
        <taxon>Gammaproteobacteria</taxon>
        <taxon>Pasteurellales</taxon>
        <taxon>Pasteurellaceae</taxon>
        <taxon>Basfia</taxon>
    </lineage>
</organism>
<proteinExistence type="predicted"/>
<accession>A0A1G5ABQ2</accession>
<dbReference type="EMBL" id="FMUQ01000002">
    <property type="protein sequence ID" value="SCX75271.1"/>
    <property type="molecule type" value="Genomic_DNA"/>
</dbReference>
<dbReference type="InterPro" id="IPR011856">
    <property type="entry name" value="tRNA_endonuc-like_dom_sf"/>
</dbReference>
<evidence type="ECO:0008006" key="3">
    <source>
        <dbReference type="Google" id="ProtNLM"/>
    </source>
</evidence>
<protein>
    <recommendedName>
        <fullName evidence="3">PD(D/E)XK endonuclease domain-containing protein</fullName>
    </recommendedName>
</protein>
<dbReference type="RefSeq" id="WP_090653646.1">
    <property type="nucleotide sequence ID" value="NZ_CP015031.1"/>
</dbReference>
<sequence length="134" mass="16044">MPRRLTQTPEKTHATMKNIAFESQVVTWLLHDGWQVFTPVLDNWHKTDILISDGQKYYRIQVKTITATKGKKNIEIENHWKDIHIDYVIYFAREGEWGYIAPAFSEEKRLLKHDEHKFFELKRKEFLTAFHTIA</sequence>
<name>A0A1G5ABQ2_9PAST</name>
<evidence type="ECO:0000313" key="2">
    <source>
        <dbReference type="Proteomes" id="UP000199588"/>
    </source>
</evidence>
<keyword evidence="2" id="KW-1185">Reference proteome</keyword>
<comment type="caution">
    <text evidence="1">The sequence shown here is derived from an EMBL/GenBank/DDBJ whole genome shotgun (WGS) entry which is preliminary data.</text>
</comment>
<dbReference type="InterPro" id="IPR011335">
    <property type="entry name" value="Restrct_endonuc-II-like"/>
</dbReference>
<reference evidence="1 2" key="1">
    <citation type="submission" date="2016-10" db="EMBL/GenBank/DDBJ databases">
        <authorList>
            <person name="Varghese N."/>
            <person name="Submissions S."/>
        </authorList>
    </citation>
    <scope>NUCLEOTIDE SEQUENCE [LARGE SCALE GENOMIC DNA]</scope>
    <source>
        <strain evidence="1 2">DSM 22022</strain>
    </source>
</reference>
<gene>
    <name evidence="1" type="ORF">SAMN02910354_00114</name>
</gene>
<dbReference type="Proteomes" id="UP000199588">
    <property type="component" value="Unassembled WGS sequence"/>
</dbReference>